<keyword evidence="9" id="KW-0969">Cilium</keyword>
<comment type="subcellular location">
    <subcellularLocation>
        <location evidence="1 6">Bacterial flagellum basal body</location>
    </subcellularLocation>
</comment>
<organism evidence="9 10">
    <name type="scientific">Saltatorellus ferox</name>
    <dbReference type="NCBI Taxonomy" id="2528018"/>
    <lineage>
        <taxon>Bacteria</taxon>
        <taxon>Pseudomonadati</taxon>
        <taxon>Planctomycetota</taxon>
        <taxon>Planctomycetia</taxon>
        <taxon>Planctomycetia incertae sedis</taxon>
        <taxon>Saltatorellus</taxon>
    </lineage>
</organism>
<sequence>MSTIQPNQSPRMALDRVFRSMRIAGSSLNAERSRIDTITKNIANARTTKVPETGLPYQREELSFMPIMHQMVGGGEEFAGVRVAEVLKDDSPFEEVYDPSHPDADDRGVVLYPNVNTMKEMADLVTAVRSYEANLSVQETFEQMAQRALRMAE</sequence>
<feature type="domain" description="Flagellar basal-body/hook protein C-terminal" evidence="8">
    <location>
        <begin position="111"/>
        <end position="151"/>
    </location>
</feature>
<dbReference type="InterPro" id="IPR006299">
    <property type="entry name" value="FlgC"/>
</dbReference>
<keyword evidence="4 6" id="KW-0975">Bacterial flagellum</keyword>
<evidence type="ECO:0000256" key="4">
    <source>
        <dbReference type="ARBA" id="ARBA00023143"/>
    </source>
</evidence>
<reference evidence="9 10" key="1">
    <citation type="submission" date="2019-02" db="EMBL/GenBank/DDBJ databases">
        <title>Deep-cultivation of Planctomycetes and their phenomic and genomic characterization uncovers novel biology.</title>
        <authorList>
            <person name="Wiegand S."/>
            <person name="Jogler M."/>
            <person name="Boedeker C."/>
            <person name="Pinto D."/>
            <person name="Vollmers J."/>
            <person name="Rivas-Marin E."/>
            <person name="Kohn T."/>
            <person name="Peeters S.H."/>
            <person name="Heuer A."/>
            <person name="Rast P."/>
            <person name="Oberbeckmann S."/>
            <person name="Bunk B."/>
            <person name="Jeske O."/>
            <person name="Meyerdierks A."/>
            <person name="Storesund J.E."/>
            <person name="Kallscheuer N."/>
            <person name="Luecker S."/>
            <person name="Lage O.M."/>
            <person name="Pohl T."/>
            <person name="Merkel B.J."/>
            <person name="Hornburger P."/>
            <person name="Mueller R.-W."/>
            <person name="Bruemmer F."/>
            <person name="Labrenz M."/>
            <person name="Spormann A.M."/>
            <person name="Op den Camp H."/>
            <person name="Overmann J."/>
            <person name="Amann R."/>
            <person name="Jetten M.S.M."/>
            <person name="Mascher T."/>
            <person name="Medema M.H."/>
            <person name="Devos D.P."/>
            <person name="Kaster A.-K."/>
            <person name="Ovreas L."/>
            <person name="Rohde M."/>
            <person name="Galperin M.Y."/>
            <person name="Jogler C."/>
        </authorList>
    </citation>
    <scope>NUCLEOTIDE SEQUENCE [LARGE SCALE GENOMIC DNA]</scope>
    <source>
        <strain evidence="9 10">Poly30</strain>
    </source>
</reference>
<dbReference type="InterPro" id="IPR010930">
    <property type="entry name" value="Flg_bb/hook_C_dom"/>
</dbReference>
<gene>
    <name evidence="9" type="primary">flgC</name>
    <name evidence="9" type="ORF">Poly30_04920</name>
</gene>
<dbReference type="GO" id="GO:0030694">
    <property type="term" value="C:bacterial-type flagellum basal body, rod"/>
    <property type="evidence" value="ECO:0007669"/>
    <property type="project" value="UniProtKB-UniRule"/>
</dbReference>
<dbReference type="InterPro" id="IPR001444">
    <property type="entry name" value="Flag_bb_rod_N"/>
</dbReference>
<name>A0A518ELM7_9BACT</name>
<accession>A0A518ELM7</accession>
<comment type="similarity">
    <text evidence="2">Belongs to the flagella basal body rod proteins family.</text>
</comment>
<protein>
    <recommendedName>
        <fullName evidence="3 6">Flagellar basal-body rod protein FlgC</fullName>
    </recommendedName>
</protein>
<keyword evidence="10" id="KW-1185">Reference proteome</keyword>
<dbReference type="Pfam" id="PF06429">
    <property type="entry name" value="Flg_bbr_C"/>
    <property type="match status" value="1"/>
</dbReference>
<feature type="domain" description="Flagellar basal body rod protein N-terminal" evidence="7">
    <location>
        <begin position="21"/>
        <end position="48"/>
    </location>
</feature>
<evidence type="ECO:0000256" key="5">
    <source>
        <dbReference type="ARBA" id="ARBA00025933"/>
    </source>
</evidence>
<evidence type="ECO:0000256" key="6">
    <source>
        <dbReference type="RuleBase" id="RU362062"/>
    </source>
</evidence>
<evidence type="ECO:0000313" key="10">
    <source>
        <dbReference type="Proteomes" id="UP000320390"/>
    </source>
</evidence>
<comment type="subunit">
    <text evidence="5 6">The basal body constitutes a major portion of the flagellar organelle and consists of four rings (L,P,S, and M) mounted on a central rod. The rod consists of about 26 subunits of FlgG in the distal portion, and FlgB, FlgC and FlgF are thought to build up the proximal portion of the rod with about 6 subunits each.</text>
</comment>
<dbReference type="RefSeq" id="WP_419190868.1">
    <property type="nucleotide sequence ID" value="NZ_CP036434.1"/>
</dbReference>
<evidence type="ECO:0000256" key="1">
    <source>
        <dbReference type="ARBA" id="ARBA00004117"/>
    </source>
</evidence>
<evidence type="ECO:0000256" key="2">
    <source>
        <dbReference type="ARBA" id="ARBA00009677"/>
    </source>
</evidence>
<evidence type="ECO:0000259" key="8">
    <source>
        <dbReference type="Pfam" id="PF06429"/>
    </source>
</evidence>
<dbReference type="PANTHER" id="PTHR30435:SF2">
    <property type="entry name" value="FLAGELLAR BASAL-BODY ROD PROTEIN FLGC"/>
    <property type="match status" value="1"/>
</dbReference>
<dbReference type="PANTHER" id="PTHR30435">
    <property type="entry name" value="FLAGELLAR PROTEIN"/>
    <property type="match status" value="1"/>
</dbReference>
<evidence type="ECO:0000256" key="3">
    <source>
        <dbReference type="ARBA" id="ARBA00017941"/>
    </source>
</evidence>
<dbReference type="GO" id="GO:0071978">
    <property type="term" value="P:bacterial-type flagellum-dependent swarming motility"/>
    <property type="evidence" value="ECO:0007669"/>
    <property type="project" value="TreeGrafter"/>
</dbReference>
<evidence type="ECO:0000313" key="9">
    <source>
        <dbReference type="EMBL" id="QDV04997.1"/>
    </source>
</evidence>
<dbReference type="Pfam" id="PF00460">
    <property type="entry name" value="Flg_bb_rod"/>
    <property type="match status" value="1"/>
</dbReference>
<dbReference type="NCBIfam" id="TIGR01395">
    <property type="entry name" value="FlgC"/>
    <property type="match status" value="1"/>
</dbReference>
<dbReference type="AlphaFoldDB" id="A0A518ELM7"/>
<dbReference type="EMBL" id="CP036434">
    <property type="protein sequence ID" value="QDV04997.1"/>
    <property type="molecule type" value="Genomic_DNA"/>
</dbReference>
<proteinExistence type="inferred from homology"/>
<dbReference type="Proteomes" id="UP000320390">
    <property type="component" value="Chromosome"/>
</dbReference>
<keyword evidence="9" id="KW-0282">Flagellum</keyword>
<evidence type="ECO:0000259" key="7">
    <source>
        <dbReference type="Pfam" id="PF00460"/>
    </source>
</evidence>
<keyword evidence="9" id="KW-0966">Cell projection</keyword>